<dbReference type="RefSeq" id="WP_176004440.1">
    <property type="nucleotide sequence ID" value="NZ_JABWMI010000003.1"/>
</dbReference>
<name>A0A7Y8XZ58_9FLAO</name>
<protein>
    <submittedName>
        <fullName evidence="2">Nuclear transport factor 2 family protein</fullName>
    </submittedName>
</protein>
<keyword evidence="3" id="KW-1185">Reference proteome</keyword>
<dbReference type="SUPFAM" id="SSF54427">
    <property type="entry name" value="NTF2-like"/>
    <property type="match status" value="1"/>
</dbReference>
<keyword evidence="1" id="KW-0732">Signal</keyword>
<feature type="chain" id="PRO_5030637375" evidence="1">
    <location>
        <begin position="19"/>
        <end position="144"/>
    </location>
</feature>
<dbReference type="AlphaFoldDB" id="A0A7Y8XZ58"/>
<evidence type="ECO:0000313" key="2">
    <source>
        <dbReference type="EMBL" id="NYA69614.1"/>
    </source>
</evidence>
<evidence type="ECO:0000256" key="1">
    <source>
        <dbReference type="SAM" id="SignalP"/>
    </source>
</evidence>
<dbReference type="InterPro" id="IPR032710">
    <property type="entry name" value="NTF2-like_dom_sf"/>
</dbReference>
<dbReference type="EMBL" id="JACBJI010000001">
    <property type="protein sequence ID" value="NYA69614.1"/>
    <property type="molecule type" value="Genomic_DNA"/>
</dbReference>
<reference evidence="2 3" key="1">
    <citation type="submission" date="2020-07" db="EMBL/GenBank/DDBJ databases">
        <authorList>
            <person name="Sun Q."/>
        </authorList>
    </citation>
    <scope>NUCLEOTIDE SEQUENCE [LARGE SCALE GENOMIC DNA]</scope>
    <source>
        <strain evidence="2 3">MAH-1</strain>
    </source>
</reference>
<dbReference type="Gene3D" id="3.10.450.50">
    <property type="match status" value="1"/>
</dbReference>
<evidence type="ECO:0000313" key="3">
    <source>
        <dbReference type="Proteomes" id="UP000535020"/>
    </source>
</evidence>
<proteinExistence type="predicted"/>
<feature type="signal peptide" evidence="1">
    <location>
        <begin position="1"/>
        <end position="18"/>
    </location>
</feature>
<accession>A0A7Y8XZ58</accession>
<organism evidence="2 3">
    <name type="scientific">Flavobacterium agri</name>
    <dbReference type="NCBI Taxonomy" id="2743471"/>
    <lineage>
        <taxon>Bacteria</taxon>
        <taxon>Pseudomonadati</taxon>
        <taxon>Bacteroidota</taxon>
        <taxon>Flavobacteriia</taxon>
        <taxon>Flavobacteriales</taxon>
        <taxon>Flavobacteriaceae</taxon>
        <taxon>Flavobacterium</taxon>
    </lineage>
</organism>
<sequence length="144" mass="16436">MKKLLFLSVILISQAIFAQDAAVKKTIEDFFTAFHAKDTVGLKKTFSKEMVLHSIAEKPDAGKLSVEPASEFLKSMASIPADMKFEERLLSWKVDQDGNMAHVWTPYEFYINGKLSHKGVNSFSLFKDKDGWKILYCVDTRRRP</sequence>
<gene>
    <name evidence="2" type="ORF">HZF10_01685</name>
</gene>
<comment type="caution">
    <text evidence="2">The sequence shown here is derived from an EMBL/GenBank/DDBJ whole genome shotgun (WGS) entry which is preliminary data.</text>
</comment>
<dbReference type="Proteomes" id="UP000535020">
    <property type="component" value="Unassembled WGS sequence"/>
</dbReference>